<proteinExistence type="predicted"/>
<dbReference type="Pfam" id="PF00873">
    <property type="entry name" value="ACR_tran"/>
    <property type="match status" value="1"/>
</dbReference>
<dbReference type="PANTHER" id="PTHR32063:SF13">
    <property type="entry name" value="MULTIDRUG EFFLUX PUMP SUBUNIT ACRB-RELATED"/>
    <property type="match status" value="1"/>
</dbReference>
<feature type="transmembrane region" description="Helical" evidence="2">
    <location>
        <begin position="162"/>
        <end position="185"/>
    </location>
</feature>
<dbReference type="SUPFAM" id="SSF82866">
    <property type="entry name" value="Multidrug efflux transporter AcrB transmembrane domain"/>
    <property type="match status" value="1"/>
</dbReference>
<organism evidence="3">
    <name type="scientific">mine drainage metagenome</name>
    <dbReference type="NCBI Taxonomy" id="410659"/>
    <lineage>
        <taxon>unclassified sequences</taxon>
        <taxon>metagenomes</taxon>
        <taxon>ecological metagenomes</taxon>
    </lineage>
</organism>
<evidence type="ECO:0000256" key="1">
    <source>
        <dbReference type="SAM" id="MobiDB-lite"/>
    </source>
</evidence>
<name>T0YDE7_9ZZZZ</name>
<reference evidence="3" key="2">
    <citation type="journal article" date="2014" name="ISME J.">
        <title>Microbial stratification in low pH oxic and suboxic macroscopic growths along an acid mine drainage.</title>
        <authorList>
            <person name="Mendez-Garcia C."/>
            <person name="Mesa V."/>
            <person name="Sprenger R.R."/>
            <person name="Richter M."/>
            <person name="Diez M.S."/>
            <person name="Solano J."/>
            <person name="Bargiela R."/>
            <person name="Golyshina O.V."/>
            <person name="Manteca A."/>
            <person name="Ramos J.L."/>
            <person name="Gallego J.R."/>
            <person name="Llorente I."/>
            <person name="Martins Dos Santos V.A."/>
            <person name="Jensen O.N."/>
            <person name="Pelaez A.I."/>
            <person name="Sanchez J."/>
            <person name="Ferrer M."/>
        </authorList>
    </citation>
    <scope>NUCLEOTIDE SEQUENCE</scope>
</reference>
<dbReference type="InterPro" id="IPR001036">
    <property type="entry name" value="Acrflvin-R"/>
</dbReference>
<feature type="transmembrane region" description="Helical" evidence="2">
    <location>
        <begin position="197"/>
        <end position="217"/>
    </location>
</feature>
<feature type="transmembrane region" description="Helical" evidence="2">
    <location>
        <begin position="64"/>
        <end position="83"/>
    </location>
</feature>
<sequence length="251" mass="26571">TAAPTLTDYDSYPAVEILGQAAPGYSSGQAMTQMEHIVTRDLPHGFGYNWAGESLQELSSAAQAPMLFSLSILVVYLALAALYESWSIPAAVLLAVPIGLIGSAIAMSLRGLTDDVFFKIGLVTIIGLTAKNAILITEFAVSGQRDGMSLHKAVLEAARMRFRPIIMTSFAFILGVFPMVVSTGAGAAARHDIGTCVVGGMLTAVVLGVLVIPLCYVSVRRLLGDKLDEEPPGPPRRHLAASERAVSHRHA</sequence>
<keyword evidence="2" id="KW-1133">Transmembrane helix</keyword>
<feature type="region of interest" description="Disordered" evidence="1">
    <location>
        <begin position="227"/>
        <end position="251"/>
    </location>
</feature>
<reference evidence="3" key="1">
    <citation type="submission" date="2013-08" db="EMBL/GenBank/DDBJ databases">
        <authorList>
            <person name="Mendez C."/>
            <person name="Richter M."/>
            <person name="Ferrer M."/>
            <person name="Sanchez J."/>
        </authorList>
    </citation>
    <scope>NUCLEOTIDE SEQUENCE</scope>
</reference>
<feature type="transmembrane region" description="Helical" evidence="2">
    <location>
        <begin position="116"/>
        <end position="141"/>
    </location>
</feature>
<keyword evidence="2" id="KW-0472">Membrane</keyword>
<dbReference type="Gene3D" id="3.30.70.1440">
    <property type="entry name" value="Multidrug efflux transporter AcrB pore domain"/>
    <property type="match status" value="1"/>
</dbReference>
<dbReference type="GO" id="GO:0005886">
    <property type="term" value="C:plasma membrane"/>
    <property type="evidence" value="ECO:0007669"/>
    <property type="project" value="TreeGrafter"/>
</dbReference>
<feature type="non-terminal residue" evidence="3">
    <location>
        <position position="1"/>
    </location>
</feature>
<dbReference type="PANTHER" id="PTHR32063">
    <property type="match status" value="1"/>
</dbReference>
<dbReference type="GO" id="GO:0042910">
    <property type="term" value="F:xenobiotic transmembrane transporter activity"/>
    <property type="evidence" value="ECO:0007669"/>
    <property type="project" value="TreeGrafter"/>
</dbReference>
<dbReference type="Gene3D" id="1.20.1640.10">
    <property type="entry name" value="Multidrug efflux transporter AcrB transmembrane domain"/>
    <property type="match status" value="1"/>
</dbReference>
<feature type="transmembrane region" description="Helical" evidence="2">
    <location>
        <begin position="90"/>
        <end position="110"/>
    </location>
</feature>
<evidence type="ECO:0000256" key="2">
    <source>
        <dbReference type="SAM" id="Phobius"/>
    </source>
</evidence>
<gene>
    <name evidence="3" type="ORF">B1A_20509</name>
</gene>
<dbReference type="AlphaFoldDB" id="T0YDE7"/>
<comment type="caution">
    <text evidence="3">The sequence shown here is derived from an EMBL/GenBank/DDBJ whole genome shotgun (WGS) entry which is preliminary data.</text>
</comment>
<accession>T0YDE7</accession>
<dbReference type="EMBL" id="AUZX01015134">
    <property type="protein sequence ID" value="EQD29822.1"/>
    <property type="molecule type" value="Genomic_DNA"/>
</dbReference>
<keyword evidence="2" id="KW-0812">Transmembrane</keyword>
<evidence type="ECO:0000313" key="3">
    <source>
        <dbReference type="EMBL" id="EQD29822.1"/>
    </source>
</evidence>
<protein>
    <submittedName>
        <fullName evidence="3">Acriflavin resistance protein</fullName>
    </submittedName>
</protein>